<dbReference type="RefSeq" id="XP_028533364.1">
    <property type="nucleotide sequence ID" value="XM_028676924.1"/>
</dbReference>
<dbReference type="KEGG" id="prel:PRELSG_1001200"/>
<evidence type="ECO:0000313" key="4">
    <source>
        <dbReference type="Proteomes" id="UP000220158"/>
    </source>
</evidence>
<dbReference type="Proteomes" id="UP000220158">
    <property type="component" value="Chromosome 10"/>
</dbReference>
<feature type="transmembrane region" description="Helical" evidence="1">
    <location>
        <begin position="570"/>
        <end position="590"/>
    </location>
</feature>
<dbReference type="OrthoDB" id="376968at2759"/>
<dbReference type="OMA" id="FCNYGEY"/>
<protein>
    <recommendedName>
        <fullName evidence="5">Tyrosine-protein kinase ephrin type A/B receptor-like domain-containing protein</fullName>
    </recommendedName>
</protein>
<gene>
    <name evidence="3" type="ORF">PRELSG_1001200</name>
</gene>
<feature type="transmembrane region" description="Helical" evidence="1">
    <location>
        <begin position="439"/>
        <end position="472"/>
    </location>
</feature>
<feature type="transmembrane region" description="Helical" evidence="1">
    <location>
        <begin position="625"/>
        <end position="648"/>
    </location>
</feature>
<feature type="signal peptide" evidence="2">
    <location>
        <begin position="1"/>
        <end position="22"/>
    </location>
</feature>
<keyword evidence="1" id="KW-0472">Membrane</keyword>
<evidence type="ECO:0000256" key="2">
    <source>
        <dbReference type="SAM" id="SignalP"/>
    </source>
</evidence>
<feature type="transmembrane region" description="Helical" evidence="1">
    <location>
        <begin position="596"/>
        <end position="613"/>
    </location>
</feature>
<feature type="transmembrane region" description="Helical" evidence="1">
    <location>
        <begin position="402"/>
        <end position="419"/>
    </location>
</feature>
<organism evidence="3 4">
    <name type="scientific">Plasmodium relictum</name>
    <dbReference type="NCBI Taxonomy" id="85471"/>
    <lineage>
        <taxon>Eukaryota</taxon>
        <taxon>Sar</taxon>
        <taxon>Alveolata</taxon>
        <taxon>Apicomplexa</taxon>
        <taxon>Aconoidasida</taxon>
        <taxon>Haemosporida</taxon>
        <taxon>Plasmodiidae</taxon>
        <taxon>Plasmodium</taxon>
        <taxon>Plasmodium (Haemamoeba)</taxon>
    </lineage>
</organism>
<keyword evidence="2" id="KW-0732">Signal</keyword>
<dbReference type="EMBL" id="LN835305">
    <property type="protein sequence ID" value="CRH00361.1"/>
    <property type="molecule type" value="Genomic_DNA"/>
</dbReference>
<evidence type="ECO:0000256" key="1">
    <source>
        <dbReference type="SAM" id="Phobius"/>
    </source>
</evidence>
<feature type="transmembrane region" description="Helical" evidence="1">
    <location>
        <begin position="334"/>
        <end position="360"/>
    </location>
</feature>
<feature type="transmembrane region" description="Helical" evidence="1">
    <location>
        <begin position="493"/>
        <end position="519"/>
    </location>
</feature>
<dbReference type="SMART" id="SM01411">
    <property type="entry name" value="Ephrin_rec_like"/>
    <property type="match status" value="1"/>
</dbReference>
<proteinExistence type="predicted"/>
<dbReference type="VEuPathDB" id="PlasmoDB:PRELSG_1001200"/>
<reference evidence="3 4" key="1">
    <citation type="submission" date="2015-04" db="EMBL/GenBank/DDBJ databases">
        <authorList>
            <consortium name="Pathogen Informatics"/>
        </authorList>
    </citation>
    <scope>NUCLEOTIDE SEQUENCE [LARGE SCALE GENOMIC DNA]</scope>
    <source>
        <strain evidence="3 4">SGS1</strain>
    </source>
</reference>
<dbReference type="Gene3D" id="2.10.50.10">
    <property type="entry name" value="Tumor Necrosis Factor Receptor, subunit A, domain 2"/>
    <property type="match status" value="1"/>
</dbReference>
<keyword evidence="4" id="KW-1185">Reference proteome</keyword>
<evidence type="ECO:0008006" key="5">
    <source>
        <dbReference type="Google" id="ProtNLM"/>
    </source>
</evidence>
<dbReference type="GeneID" id="39736478"/>
<accession>A0A1J1H639</accession>
<feature type="transmembrane region" description="Helical" evidence="1">
    <location>
        <begin position="195"/>
        <end position="219"/>
    </location>
</feature>
<dbReference type="AlphaFoldDB" id="A0A1J1H639"/>
<keyword evidence="1" id="KW-0812">Transmembrane</keyword>
<name>A0A1J1H639_PLARL</name>
<feature type="chain" id="PRO_5012678576" description="Tyrosine-protein kinase ephrin type A/B receptor-like domain-containing protein" evidence="2">
    <location>
        <begin position="23"/>
        <end position="932"/>
    </location>
</feature>
<feature type="transmembrane region" description="Helical" evidence="1">
    <location>
        <begin position="240"/>
        <end position="260"/>
    </location>
</feature>
<sequence>MKISYTFFIYTIFFCLHNYVLCSNFCEYGEYFRNNNCFPCEKNTYSSYKNSETCFNCPPSSINSKTSSKYIYDCFCDSNYYLNYIGNSCDSCFDLYNSFYCEKNLNELYVDDIEAFLKKKKEFLFKNIDRCLTKQDKKNIYPFMNNIYIYCKSPGVCLDTCGKCSEYNDGFLCNNCIENYFKNIYLKYSKCKKCYHILVILFIIIIYCFILFVFFIILFKCINISLYFFHFNIYEKETLYFLHYFREFTFYLSLIFIISLSNDLTENEREHYTLYEKKNDKELYNGNIKIHYLFNIYMHNLFFDIIKIIHLNFINFFKIDCFYYNKTNSKINTIQMFIFVCIIFIFICFTLFCNFTFLYLKKKTDLLKKFRKNEGDLLNEDNLLNNYNKNIKNEKLQKIKHFFLYPILLPNYVFYNYVNVKNFYYDDAVNFLKTSFQIFYYQFIFLTLYMCNSIIIFIFMSSYICIGLFNYYTSYYDTTTVCYNKFHFKITKFMILPILSCLCFLFYIILFIYIFIITYDFRDYYKYKYMYGFYTFLYNKSKCYYFILKILFINILFLFIIQLPDHLSCLVYISFLFLFFISISLFINPFIKIKNYNLKIESFFIMFLFFFNLQLEQIRIITYNITLRISLSFITLFIYAFILVYYLFFMIKDVYLYFSLYLKYIKMKNCPNTKNRESINYSSTDNFFFYYYLKNKMNINLYYFDNSKNKLAHEKDDEVFLESCDATTITYKEDYSEPYKTLSKKDEDYIYDHCVLISPFIPETIIQLLFITKNINHIIRLKTKNQHMKIYNFLFENGYIEIQKTSVDRFITRSQYIYKKMFKGNNQKFIKEMISIFSSIVKDLKCFKDVYVRECIAKRIKSKYKINEIDKNKIKYDENYEQKNINTFFYKLRDLNKNMDGKNHIFFRLFPSLVVLKDVYKKNKKKLHNLNN</sequence>
<evidence type="ECO:0000313" key="3">
    <source>
        <dbReference type="EMBL" id="CRH00361.1"/>
    </source>
</evidence>
<keyword evidence="1" id="KW-1133">Transmembrane helix</keyword>
<feature type="transmembrane region" description="Helical" evidence="1">
    <location>
        <begin position="544"/>
        <end position="563"/>
    </location>
</feature>